<reference evidence="1" key="1">
    <citation type="submission" date="2023-01" db="EMBL/GenBank/DDBJ databases">
        <title>The chitinases involved in constricting ring structure development in the nematode-trapping fungus Drechslerella dactyloides.</title>
        <authorList>
            <person name="Wang R."/>
            <person name="Zhang L."/>
            <person name="Tang P."/>
            <person name="Li S."/>
            <person name="Liang L."/>
        </authorList>
    </citation>
    <scope>NUCLEOTIDE SEQUENCE</scope>
    <source>
        <strain evidence="1">YMF1.00031</strain>
    </source>
</reference>
<name>A0AAD6J765_DREDA</name>
<evidence type="ECO:0000313" key="1">
    <source>
        <dbReference type="EMBL" id="KAJ6263641.1"/>
    </source>
</evidence>
<gene>
    <name evidence="1" type="ORF">Dda_2209</name>
</gene>
<evidence type="ECO:0000313" key="2">
    <source>
        <dbReference type="Proteomes" id="UP001221413"/>
    </source>
</evidence>
<dbReference type="EMBL" id="JAQGDS010000002">
    <property type="protein sequence ID" value="KAJ6263641.1"/>
    <property type="molecule type" value="Genomic_DNA"/>
</dbReference>
<sequence length="439" mass="47820">MTWKVKVPHATMNNLRLLMNSWADVSHIYAHLPNTLAAYYTALEEAGNPIGRFAHSIETRSPTTPTETAAKQDKIRDLGQDAAKFANFMRIADFEKSRLSPTSFWKNYYASLFPSPAPQLPSNPAIRSLDKPIPGGAGGIQRTDMWNAAATLNSVPAADRPAFRQNLIDLHNWLMNPATAPAGSAIDTIIAGHYRDHIGALDGIAAAAQNARCPVAQIDKHPAKRSSTLFLRLQSLRDKSVLQQNQSIRIQKKHQIAITGILRILMNPALKTDCFGANPGWGYCTHVPDAAGTTTTTTSFSSIVSTTTTQKPTTTSTTTKLTTVTTTTKTTTTITKATTTTTTSKTTTTSALPDPTFLPDQFPPKKGQAAQCVPEFPDDRFPNGNLQPYMIWGDELTEGVQQACTKLLPGGSKWLEKGDPYTVTVPVLRRTMCFYGNKG</sequence>
<dbReference type="Proteomes" id="UP001221413">
    <property type="component" value="Unassembled WGS sequence"/>
</dbReference>
<proteinExistence type="predicted"/>
<accession>A0AAD6J765</accession>
<organism evidence="1 2">
    <name type="scientific">Drechslerella dactyloides</name>
    <name type="common">Nematode-trapping fungus</name>
    <name type="synonym">Arthrobotrys dactyloides</name>
    <dbReference type="NCBI Taxonomy" id="74499"/>
    <lineage>
        <taxon>Eukaryota</taxon>
        <taxon>Fungi</taxon>
        <taxon>Dikarya</taxon>
        <taxon>Ascomycota</taxon>
        <taxon>Pezizomycotina</taxon>
        <taxon>Orbiliomycetes</taxon>
        <taxon>Orbiliales</taxon>
        <taxon>Orbiliaceae</taxon>
        <taxon>Drechslerella</taxon>
    </lineage>
</organism>
<protein>
    <submittedName>
        <fullName evidence="1">Uncharacterized protein</fullName>
    </submittedName>
</protein>
<dbReference type="AlphaFoldDB" id="A0AAD6J765"/>
<keyword evidence="2" id="KW-1185">Reference proteome</keyword>
<comment type="caution">
    <text evidence="1">The sequence shown here is derived from an EMBL/GenBank/DDBJ whole genome shotgun (WGS) entry which is preliminary data.</text>
</comment>